<dbReference type="Gene3D" id="1.25.40.10">
    <property type="entry name" value="Tetratricopeptide repeat domain"/>
    <property type="match status" value="2"/>
</dbReference>
<dbReference type="InterPro" id="IPR050697">
    <property type="entry name" value="Adenylyl/Guanylyl_Cyclase_3/4"/>
</dbReference>
<evidence type="ECO:0000256" key="1">
    <source>
        <dbReference type="SAM" id="Phobius"/>
    </source>
</evidence>
<accession>A0A6P0UEW5</accession>
<dbReference type="SUPFAM" id="SSF81901">
    <property type="entry name" value="HCP-like"/>
    <property type="match status" value="2"/>
</dbReference>
<dbReference type="GO" id="GO:0006171">
    <property type="term" value="P:cAMP biosynthetic process"/>
    <property type="evidence" value="ECO:0007669"/>
    <property type="project" value="TreeGrafter"/>
</dbReference>
<dbReference type="PANTHER" id="PTHR43081">
    <property type="entry name" value="ADENYLATE CYCLASE, TERMINAL-DIFFERENTIATION SPECIFIC-RELATED"/>
    <property type="match status" value="1"/>
</dbReference>
<dbReference type="RefSeq" id="WP_163692434.1">
    <property type="nucleotide sequence ID" value="NZ_FXTW01000001.1"/>
</dbReference>
<dbReference type="InterPro" id="IPR019734">
    <property type="entry name" value="TPR_rpt"/>
</dbReference>
<gene>
    <name evidence="3" type="ORF">GWK09_07865</name>
</gene>
<keyword evidence="4" id="KW-1185">Reference proteome</keyword>
<keyword evidence="1" id="KW-1133">Transmembrane helix</keyword>
<dbReference type="EMBL" id="JAABOP010000001">
    <property type="protein sequence ID" value="NER10429.1"/>
    <property type="molecule type" value="Genomic_DNA"/>
</dbReference>
<name>A0A6P0UEW5_9FLAO</name>
<dbReference type="InterPro" id="IPR011990">
    <property type="entry name" value="TPR-like_helical_dom_sf"/>
</dbReference>
<dbReference type="Pfam" id="PF00211">
    <property type="entry name" value="Guanylate_cyc"/>
    <property type="match status" value="1"/>
</dbReference>
<reference evidence="3 4" key="1">
    <citation type="submission" date="2020-01" db="EMBL/GenBank/DDBJ databases">
        <title>Muriicola jejuensis KCTC 22299.</title>
        <authorList>
            <person name="Wang G."/>
        </authorList>
    </citation>
    <scope>NUCLEOTIDE SEQUENCE [LARGE SCALE GENOMIC DNA]</scope>
    <source>
        <strain evidence="3 4">KCTC 22299</strain>
    </source>
</reference>
<dbReference type="GO" id="GO:0035556">
    <property type="term" value="P:intracellular signal transduction"/>
    <property type="evidence" value="ECO:0007669"/>
    <property type="project" value="InterPro"/>
</dbReference>
<comment type="caution">
    <text evidence="3">The sequence shown here is derived from an EMBL/GenBank/DDBJ whole genome shotgun (WGS) entry which is preliminary data.</text>
</comment>
<keyword evidence="1" id="KW-0472">Membrane</keyword>
<feature type="transmembrane region" description="Helical" evidence="1">
    <location>
        <begin position="188"/>
        <end position="208"/>
    </location>
</feature>
<evidence type="ECO:0000313" key="3">
    <source>
        <dbReference type="EMBL" id="NER10429.1"/>
    </source>
</evidence>
<protein>
    <recommendedName>
        <fullName evidence="2">Guanylate cyclase domain-containing protein</fullName>
    </recommendedName>
</protein>
<dbReference type="GO" id="GO:0004016">
    <property type="term" value="F:adenylate cyclase activity"/>
    <property type="evidence" value="ECO:0007669"/>
    <property type="project" value="UniProtKB-ARBA"/>
</dbReference>
<feature type="domain" description="Guanylate cyclase" evidence="2">
    <location>
        <begin position="9"/>
        <end position="115"/>
    </location>
</feature>
<dbReference type="Pfam" id="PF13432">
    <property type="entry name" value="TPR_16"/>
    <property type="match status" value="1"/>
</dbReference>
<dbReference type="SUPFAM" id="SSF55073">
    <property type="entry name" value="Nucleotide cyclase"/>
    <property type="match status" value="1"/>
</dbReference>
<dbReference type="SMART" id="SM00044">
    <property type="entry name" value="CYCc"/>
    <property type="match status" value="1"/>
</dbReference>
<dbReference type="AlphaFoldDB" id="A0A6P0UEW5"/>
<dbReference type="PANTHER" id="PTHR43081:SF19">
    <property type="entry name" value="PH-SENSITIVE ADENYLATE CYCLASE RV1264"/>
    <property type="match status" value="1"/>
</dbReference>
<dbReference type="CDD" id="cd07302">
    <property type="entry name" value="CHD"/>
    <property type="match status" value="1"/>
</dbReference>
<dbReference type="Gene3D" id="3.30.70.1230">
    <property type="entry name" value="Nucleotide cyclase"/>
    <property type="match status" value="1"/>
</dbReference>
<sequence>MKETRKLNTILLADIAGYTAMMQEDEARALELLQIFKKILGNHVAKFEGHIVQYYGDACILSFDSTTLGVQCAISLQVEFRENNLPIRIGMHLGEVVFTENNVFGDGVNIASRIESMGIPNSVLISGSIRDQIKNKNEFSLKSLGSFEFKNVNEPLEVFALENKGLSVPERSKMVGKFKEQSRKPKRLLKFAGVLAILITTFFLFNYLTGNEATAKENSIAVLPLINLNNTDEFEYFSDGVTQEIIDELAKISSITVSAFTSTYQYKNQTMPQREIAEELGVKYLIAGSYRLFEEDKRIRLSLELIDPFTKERIWNNTLNEEMSNAQMIQLSVARKVAENLNIELTSAEKSDLENPSTKNGEAFRLYLQAKSEINKLSPEGLENGTRFLEEAIKLDQNFSQAHTLLAWRYTAGASADFVPGIKRSTSESVALAMPYIEKALENDPEGSDIFLVRANLKLYSQNKIENAKEDVERAFRISSWPRIPTNYCICTAVSAFIASRELDRAKEIAEQAKDIDPGHVLYDWDLGNIAMKEGDYLRAKFYYGLSVAKADIPFFNTFLGWSLYYNEQYEEALKYLTKAYDNSPLAARWNVASLSNTYFKMGDKENADKYLQELLDRSSSGEPHLNLFIADILLERNEKNRALDYLEQGVSNSDFGFAVFLSLIPKFKTLQNEPRFQEILTKIQSPGI</sequence>
<proteinExistence type="predicted"/>
<dbReference type="InterPro" id="IPR001054">
    <property type="entry name" value="A/G_cyclase"/>
</dbReference>
<dbReference type="InterPro" id="IPR029787">
    <property type="entry name" value="Nucleotide_cyclase"/>
</dbReference>
<dbReference type="PROSITE" id="PS50125">
    <property type="entry name" value="GUANYLATE_CYCLASE_2"/>
    <property type="match status" value="1"/>
</dbReference>
<dbReference type="Proteomes" id="UP000468443">
    <property type="component" value="Unassembled WGS sequence"/>
</dbReference>
<evidence type="ECO:0000259" key="2">
    <source>
        <dbReference type="PROSITE" id="PS50125"/>
    </source>
</evidence>
<keyword evidence="1" id="KW-0812">Transmembrane</keyword>
<evidence type="ECO:0000313" key="4">
    <source>
        <dbReference type="Proteomes" id="UP000468443"/>
    </source>
</evidence>
<dbReference type="Pfam" id="PF13181">
    <property type="entry name" value="TPR_8"/>
    <property type="match status" value="1"/>
</dbReference>
<organism evidence="3 4">
    <name type="scientific">Muriicola jejuensis</name>
    <dbReference type="NCBI Taxonomy" id="504488"/>
    <lineage>
        <taxon>Bacteria</taxon>
        <taxon>Pseudomonadati</taxon>
        <taxon>Bacteroidota</taxon>
        <taxon>Flavobacteriia</taxon>
        <taxon>Flavobacteriales</taxon>
        <taxon>Flavobacteriaceae</taxon>
        <taxon>Muriicola</taxon>
    </lineage>
</organism>